<dbReference type="Proteomes" id="UP000507470">
    <property type="component" value="Unassembled WGS sequence"/>
</dbReference>
<dbReference type="SUPFAM" id="SSF57756">
    <property type="entry name" value="Retrovirus zinc finger-like domains"/>
    <property type="match status" value="1"/>
</dbReference>
<evidence type="ECO:0008006" key="3">
    <source>
        <dbReference type="Google" id="ProtNLM"/>
    </source>
</evidence>
<name>A0A6J8DTH4_MYTCO</name>
<gene>
    <name evidence="1" type="ORF">MCOR_44942</name>
</gene>
<organism evidence="1 2">
    <name type="scientific">Mytilus coruscus</name>
    <name type="common">Sea mussel</name>
    <dbReference type="NCBI Taxonomy" id="42192"/>
    <lineage>
        <taxon>Eukaryota</taxon>
        <taxon>Metazoa</taxon>
        <taxon>Spiralia</taxon>
        <taxon>Lophotrochozoa</taxon>
        <taxon>Mollusca</taxon>
        <taxon>Bivalvia</taxon>
        <taxon>Autobranchia</taxon>
        <taxon>Pteriomorphia</taxon>
        <taxon>Mytilida</taxon>
        <taxon>Mytiloidea</taxon>
        <taxon>Mytilidae</taxon>
        <taxon>Mytilinae</taxon>
        <taxon>Mytilus</taxon>
    </lineage>
</organism>
<sequence>MGTTVFLQNIDQYVKILKLSSNNDYCQYCGERGHDLNTCRHGKPVSCFSCKSFGLKEKFCDLYWSLKNGSEDIAISSIKFISKNENTSSNYFDVLNQICQECNTYKCICPTDRSLNYLFKKSEKTTKLKHSSNRMDKSIINFSKSNISDLNKINAITSMTNAENLTVDENLSVAVTESDNGTYESNDEVINLQFTDTNVLCNPPEA</sequence>
<dbReference type="GO" id="GO:0003676">
    <property type="term" value="F:nucleic acid binding"/>
    <property type="evidence" value="ECO:0007669"/>
    <property type="project" value="InterPro"/>
</dbReference>
<proteinExistence type="predicted"/>
<dbReference type="EMBL" id="CACVKT020007930">
    <property type="protein sequence ID" value="CAC5411903.1"/>
    <property type="molecule type" value="Genomic_DNA"/>
</dbReference>
<dbReference type="InterPro" id="IPR036875">
    <property type="entry name" value="Znf_CCHC_sf"/>
</dbReference>
<dbReference type="GO" id="GO:0008270">
    <property type="term" value="F:zinc ion binding"/>
    <property type="evidence" value="ECO:0007669"/>
    <property type="project" value="InterPro"/>
</dbReference>
<reference evidence="1 2" key="1">
    <citation type="submission" date="2020-06" db="EMBL/GenBank/DDBJ databases">
        <authorList>
            <person name="Li R."/>
            <person name="Bekaert M."/>
        </authorList>
    </citation>
    <scope>NUCLEOTIDE SEQUENCE [LARGE SCALE GENOMIC DNA]</scope>
    <source>
        <strain evidence="2">wild</strain>
    </source>
</reference>
<accession>A0A6J8DTH4</accession>
<keyword evidence="2" id="KW-1185">Reference proteome</keyword>
<protein>
    <recommendedName>
        <fullName evidence="3">CCHC-type domain-containing protein</fullName>
    </recommendedName>
</protein>
<evidence type="ECO:0000313" key="2">
    <source>
        <dbReference type="Proteomes" id="UP000507470"/>
    </source>
</evidence>
<dbReference type="AlphaFoldDB" id="A0A6J8DTH4"/>
<evidence type="ECO:0000313" key="1">
    <source>
        <dbReference type="EMBL" id="CAC5411903.1"/>
    </source>
</evidence>